<comment type="similarity">
    <text evidence="2 14">Belongs to the G-protein coupled receptor 1 family.</text>
</comment>
<keyword evidence="11 14" id="KW-0675">Receptor</keyword>
<reference evidence="17" key="1">
    <citation type="thesis" date="2020" institute="ProQuest LLC" country="789 East Eisenhower Parkway, Ann Arbor, MI, USA">
        <title>Comparative Genomics and Chromosome Evolution.</title>
        <authorList>
            <person name="Mudd A.B."/>
        </authorList>
    </citation>
    <scope>NUCLEOTIDE SEQUENCE</scope>
    <source>
        <strain evidence="17">HN-11 Male</strain>
        <tissue evidence="17">Kidney and liver</tissue>
    </source>
</reference>
<dbReference type="InterPro" id="IPR000725">
    <property type="entry name" value="Olfact_rcpt"/>
</dbReference>
<evidence type="ECO:0000256" key="15">
    <source>
        <dbReference type="RuleBase" id="RU363047"/>
    </source>
</evidence>
<dbReference type="EMBL" id="WNTK01009300">
    <property type="protein sequence ID" value="KAG9462826.1"/>
    <property type="molecule type" value="Genomic_DNA"/>
</dbReference>
<keyword evidence="18" id="KW-1185">Reference proteome</keyword>
<evidence type="ECO:0000256" key="7">
    <source>
        <dbReference type="ARBA" id="ARBA00022989"/>
    </source>
</evidence>
<dbReference type="InterPro" id="IPR050939">
    <property type="entry name" value="Olfactory_GPCR1"/>
</dbReference>
<evidence type="ECO:0000256" key="6">
    <source>
        <dbReference type="ARBA" id="ARBA00022725"/>
    </source>
</evidence>
<dbReference type="AlphaFoldDB" id="A0A8J6B904"/>
<protein>
    <recommendedName>
        <fullName evidence="15">Olfactory receptor</fullName>
    </recommendedName>
</protein>
<evidence type="ECO:0000256" key="1">
    <source>
        <dbReference type="ARBA" id="ARBA00004651"/>
    </source>
</evidence>
<evidence type="ECO:0000256" key="5">
    <source>
        <dbReference type="ARBA" id="ARBA00022692"/>
    </source>
</evidence>
<keyword evidence="7 15" id="KW-1133">Transmembrane helix</keyword>
<dbReference type="FunFam" id="1.10.1220.70:FF:000001">
    <property type="entry name" value="Olfactory receptor"/>
    <property type="match status" value="1"/>
</dbReference>
<sequence length="315" mass="35834">MAVQVVNSTTVTEFLILGFPDLNDYKLPFFSIILLMYCMTVCENLLIILLVSTSQRLRSPMYFFLGHLAFSDIILVTSIVPKMLDVIIREGSLISYVGCLAQSYLYGGTVSAECFLLTAMSYDRYFAICKPLHYISMMSIKLRYGLVISSWLLGFLLILISLVLVCNLDFCGPNIINHFFCDYAPVLELSCSDTTVPDIEMMILCIPIMVLPLSFIVISYVYIFFTIFRIPSTSGRQKTFSTCSAHLMVVSIYYGSMLIIYMVPYRGHSLTVNKFLSLVYIVITPLLNPIIYSLRNKEIQSSVRKYFMVCYKEGL</sequence>
<evidence type="ECO:0000313" key="17">
    <source>
        <dbReference type="EMBL" id="KAG9462826.1"/>
    </source>
</evidence>
<evidence type="ECO:0000256" key="11">
    <source>
        <dbReference type="ARBA" id="ARBA00023170"/>
    </source>
</evidence>
<evidence type="ECO:0000256" key="8">
    <source>
        <dbReference type="ARBA" id="ARBA00023040"/>
    </source>
</evidence>
<evidence type="ECO:0000256" key="4">
    <source>
        <dbReference type="ARBA" id="ARBA00022606"/>
    </source>
</evidence>
<comment type="caution">
    <text evidence="17">The sequence shown here is derived from an EMBL/GenBank/DDBJ whole genome shotgun (WGS) entry which is preliminary data.</text>
</comment>
<evidence type="ECO:0000256" key="10">
    <source>
        <dbReference type="ARBA" id="ARBA00023157"/>
    </source>
</evidence>
<dbReference type="InterPro" id="IPR000276">
    <property type="entry name" value="GPCR_Rhodpsn"/>
</dbReference>
<dbReference type="PRINTS" id="PR00245">
    <property type="entry name" value="OLFACTORYR"/>
</dbReference>
<evidence type="ECO:0000256" key="2">
    <source>
        <dbReference type="ARBA" id="ARBA00010663"/>
    </source>
</evidence>
<keyword evidence="12" id="KW-0325">Glycoprotein</keyword>
<dbReference type="GO" id="GO:0005886">
    <property type="term" value="C:plasma membrane"/>
    <property type="evidence" value="ECO:0007669"/>
    <property type="project" value="UniProtKB-SubCell"/>
</dbReference>
<dbReference type="Proteomes" id="UP000770717">
    <property type="component" value="Unassembled WGS sequence"/>
</dbReference>
<dbReference type="GO" id="GO:0004930">
    <property type="term" value="F:G protein-coupled receptor activity"/>
    <property type="evidence" value="ECO:0007669"/>
    <property type="project" value="UniProtKB-KW"/>
</dbReference>
<keyword evidence="10" id="KW-1015">Disulfide bond</keyword>
<dbReference type="PANTHER" id="PTHR24242:SF253">
    <property type="entry name" value="OLFACTORY RECEPTOR-RELATED"/>
    <property type="match status" value="1"/>
</dbReference>
<evidence type="ECO:0000256" key="13">
    <source>
        <dbReference type="ARBA" id="ARBA00023224"/>
    </source>
</evidence>
<feature type="transmembrane region" description="Helical" evidence="15">
    <location>
        <begin position="104"/>
        <end position="122"/>
    </location>
</feature>
<keyword evidence="13 14" id="KW-0807">Transducer</keyword>
<evidence type="ECO:0000256" key="14">
    <source>
        <dbReference type="RuleBase" id="RU000688"/>
    </source>
</evidence>
<gene>
    <name evidence="17" type="ORF">GDO78_023032</name>
</gene>
<feature type="transmembrane region" description="Helical" evidence="15">
    <location>
        <begin position="201"/>
        <end position="228"/>
    </location>
</feature>
<evidence type="ECO:0000256" key="9">
    <source>
        <dbReference type="ARBA" id="ARBA00023136"/>
    </source>
</evidence>
<dbReference type="OrthoDB" id="9898447at2759"/>
<dbReference type="GO" id="GO:0004984">
    <property type="term" value="F:olfactory receptor activity"/>
    <property type="evidence" value="ECO:0007669"/>
    <property type="project" value="InterPro"/>
</dbReference>
<dbReference type="PROSITE" id="PS50262">
    <property type="entry name" value="G_PROTEIN_RECEP_F1_2"/>
    <property type="match status" value="1"/>
</dbReference>
<dbReference type="Gene3D" id="1.20.1070.10">
    <property type="entry name" value="Rhodopsin 7-helix transmembrane proteins"/>
    <property type="match status" value="1"/>
</dbReference>
<comment type="subcellular location">
    <subcellularLocation>
        <location evidence="1 15">Cell membrane</location>
        <topology evidence="1 15">Multi-pass membrane protein</topology>
    </subcellularLocation>
</comment>
<keyword evidence="9 15" id="KW-0472">Membrane</keyword>
<name>A0A8J6B904_ELECQ</name>
<feature type="domain" description="G-protein coupled receptors family 1 profile" evidence="16">
    <location>
        <begin position="43"/>
        <end position="292"/>
    </location>
</feature>
<keyword evidence="8 14" id="KW-0297">G-protein coupled receptor</keyword>
<dbReference type="InterPro" id="IPR017452">
    <property type="entry name" value="GPCR_Rhodpsn_7TM"/>
</dbReference>
<evidence type="ECO:0000259" key="16">
    <source>
        <dbReference type="PROSITE" id="PS50262"/>
    </source>
</evidence>
<dbReference type="SUPFAM" id="SSF81321">
    <property type="entry name" value="Family A G protein-coupled receptor-like"/>
    <property type="match status" value="1"/>
</dbReference>
<keyword evidence="3 15" id="KW-1003">Cell membrane</keyword>
<organism evidence="17 18">
    <name type="scientific">Eleutherodactylus coqui</name>
    <name type="common">Puerto Rican coqui</name>
    <dbReference type="NCBI Taxonomy" id="57060"/>
    <lineage>
        <taxon>Eukaryota</taxon>
        <taxon>Metazoa</taxon>
        <taxon>Chordata</taxon>
        <taxon>Craniata</taxon>
        <taxon>Vertebrata</taxon>
        <taxon>Euteleostomi</taxon>
        <taxon>Amphibia</taxon>
        <taxon>Batrachia</taxon>
        <taxon>Anura</taxon>
        <taxon>Neobatrachia</taxon>
        <taxon>Hyloidea</taxon>
        <taxon>Eleutherodactylidae</taxon>
        <taxon>Eleutherodactylinae</taxon>
        <taxon>Eleutherodactylus</taxon>
        <taxon>Eleutherodactylus</taxon>
    </lineage>
</organism>
<feature type="transmembrane region" description="Helical" evidence="15">
    <location>
        <begin position="63"/>
        <end position="84"/>
    </location>
</feature>
<evidence type="ECO:0000313" key="18">
    <source>
        <dbReference type="Proteomes" id="UP000770717"/>
    </source>
</evidence>
<dbReference type="PANTHER" id="PTHR24242">
    <property type="entry name" value="G-PROTEIN COUPLED RECEPTOR"/>
    <property type="match status" value="1"/>
</dbReference>
<dbReference type="PRINTS" id="PR00237">
    <property type="entry name" value="GPCRRHODOPSN"/>
</dbReference>
<keyword evidence="4 15" id="KW-0716">Sensory transduction</keyword>
<dbReference type="PROSITE" id="PS00237">
    <property type="entry name" value="G_PROTEIN_RECEP_F1_1"/>
    <property type="match status" value="1"/>
</dbReference>
<proteinExistence type="inferred from homology"/>
<feature type="transmembrane region" description="Helical" evidence="15">
    <location>
        <begin position="142"/>
        <end position="165"/>
    </location>
</feature>
<evidence type="ECO:0000256" key="3">
    <source>
        <dbReference type="ARBA" id="ARBA00022475"/>
    </source>
</evidence>
<accession>A0A8J6B904</accession>
<feature type="transmembrane region" description="Helical" evidence="15">
    <location>
        <begin position="240"/>
        <end position="263"/>
    </location>
</feature>
<feature type="transmembrane region" description="Helical" evidence="15">
    <location>
        <begin position="275"/>
        <end position="294"/>
    </location>
</feature>
<feature type="transmembrane region" description="Helical" evidence="15">
    <location>
        <begin position="29"/>
        <end position="51"/>
    </location>
</feature>
<dbReference type="Pfam" id="PF13853">
    <property type="entry name" value="7tm_4"/>
    <property type="match status" value="1"/>
</dbReference>
<evidence type="ECO:0000256" key="12">
    <source>
        <dbReference type="ARBA" id="ARBA00023180"/>
    </source>
</evidence>
<dbReference type="FunFam" id="1.20.1070.10:FF:000010">
    <property type="entry name" value="Olfactory receptor"/>
    <property type="match status" value="1"/>
</dbReference>
<keyword evidence="5 14" id="KW-0812">Transmembrane</keyword>
<keyword evidence="6 15" id="KW-0552">Olfaction</keyword>